<feature type="compositionally biased region" description="Basic and acidic residues" evidence="1">
    <location>
        <begin position="102"/>
        <end position="115"/>
    </location>
</feature>
<dbReference type="AlphaFoldDB" id="A0A6J4P0N6"/>
<organism evidence="2">
    <name type="scientific">uncultured Nocardioides sp</name>
    <dbReference type="NCBI Taxonomy" id="198441"/>
    <lineage>
        <taxon>Bacteria</taxon>
        <taxon>Bacillati</taxon>
        <taxon>Actinomycetota</taxon>
        <taxon>Actinomycetes</taxon>
        <taxon>Propionibacteriales</taxon>
        <taxon>Nocardioidaceae</taxon>
        <taxon>Nocardioides</taxon>
        <taxon>environmental samples</taxon>
    </lineage>
</organism>
<feature type="region of interest" description="Disordered" evidence="1">
    <location>
        <begin position="1"/>
        <end position="205"/>
    </location>
</feature>
<feature type="non-terminal residue" evidence="2">
    <location>
        <position position="1"/>
    </location>
</feature>
<protein>
    <submittedName>
        <fullName evidence="2">Uncharacterized protein</fullName>
    </submittedName>
</protein>
<feature type="compositionally biased region" description="Basic residues" evidence="1">
    <location>
        <begin position="62"/>
        <end position="91"/>
    </location>
</feature>
<name>A0A6J4P0N6_9ACTN</name>
<dbReference type="EMBL" id="CADCUP010000146">
    <property type="protein sequence ID" value="CAA9400475.1"/>
    <property type="molecule type" value="Genomic_DNA"/>
</dbReference>
<evidence type="ECO:0000313" key="2">
    <source>
        <dbReference type="EMBL" id="CAA9400475.1"/>
    </source>
</evidence>
<evidence type="ECO:0000256" key="1">
    <source>
        <dbReference type="SAM" id="MobiDB-lite"/>
    </source>
</evidence>
<proteinExistence type="predicted"/>
<feature type="compositionally biased region" description="Basic and acidic residues" evidence="1">
    <location>
        <begin position="187"/>
        <end position="201"/>
    </location>
</feature>
<feature type="non-terminal residue" evidence="2">
    <location>
        <position position="228"/>
    </location>
</feature>
<accession>A0A6J4P0N6</accession>
<gene>
    <name evidence="2" type="ORF">AVDCRST_MAG06-2143</name>
</gene>
<feature type="compositionally biased region" description="Low complexity" evidence="1">
    <location>
        <begin position="10"/>
        <end position="25"/>
    </location>
</feature>
<feature type="compositionally biased region" description="Basic residues" evidence="1">
    <location>
        <begin position="30"/>
        <end position="45"/>
    </location>
</feature>
<reference evidence="2" key="1">
    <citation type="submission" date="2020-02" db="EMBL/GenBank/DDBJ databases">
        <authorList>
            <person name="Meier V. D."/>
        </authorList>
    </citation>
    <scope>NUCLEOTIDE SEQUENCE</scope>
    <source>
        <strain evidence="2">AVDCRST_MAG06</strain>
    </source>
</reference>
<sequence>ASSLARHLRPAGPQPARGRGPVGRAGDARRGRRARRPARVPRRAHGPAPAARGLRCGERSGGRRPRRRGAVARRAHRRGVRRPAVAGRHRVAGPGALGCPARPREPGRRADDRWAGRAGGRGGGRTPRRGCDARRRAGRRAGRLARPPGRAARPRPPHRDPLDARVGGAGEPDHGADPARHRRARRGERGHGAQPDAHDPPEAGCLLPAHRRRCVPADARPAAGGRVV</sequence>